<dbReference type="Pfam" id="PF03981">
    <property type="entry name" value="Ubiq_cyt_C_chap"/>
    <property type="match status" value="1"/>
</dbReference>
<evidence type="ECO:0000259" key="3">
    <source>
        <dbReference type="Pfam" id="PF03981"/>
    </source>
</evidence>
<feature type="region of interest" description="Disordered" evidence="2">
    <location>
        <begin position="34"/>
        <end position="57"/>
    </location>
</feature>
<accession>A0A1I8C134</accession>
<proteinExistence type="inferred from homology"/>
<evidence type="ECO:0000256" key="2">
    <source>
        <dbReference type="SAM" id="MobiDB-lite"/>
    </source>
</evidence>
<dbReference type="WBParaSite" id="MhA1_Contig88.frz3.gene101">
    <property type="protein sequence ID" value="MhA1_Contig88.frz3.gene101"/>
    <property type="gene ID" value="MhA1_Contig88.frz3.gene101"/>
</dbReference>
<evidence type="ECO:0000256" key="1">
    <source>
        <dbReference type="ARBA" id="ARBA00006407"/>
    </source>
</evidence>
<feature type="domain" description="Ubiquinol-cytochrome c chaperone" evidence="3">
    <location>
        <begin position="98"/>
        <end position="191"/>
    </location>
</feature>
<organism evidence="4 5">
    <name type="scientific">Meloidogyne hapla</name>
    <name type="common">Root-knot nematode worm</name>
    <dbReference type="NCBI Taxonomy" id="6305"/>
    <lineage>
        <taxon>Eukaryota</taxon>
        <taxon>Metazoa</taxon>
        <taxon>Ecdysozoa</taxon>
        <taxon>Nematoda</taxon>
        <taxon>Chromadorea</taxon>
        <taxon>Rhabditida</taxon>
        <taxon>Tylenchina</taxon>
        <taxon>Tylenchomorpha</taxon>
        <taxon>Tylenchoidea</taxon>
        <taxon>Meloidogynidae</taxon>
        <taxon>Meloidogyninae</taxon>
        <taxon>Meloidogyne</taxon>
    </lineage>
</organism>
<protein>
    <submittedName>
        <fullName evidence="5">Ubiq_cyt_C_chap domain-containing protein</fullName>
    </submittedName>
</protein>
<dbReference type="AlphaFoldDB" id="A0A1I8C134"/>
<dbReference type="PANTHER" id="PTHR12184:SF1">
    <property type="entry name" value="UBIQUINOL-CYTOCHROME-C REDUCTASE COMPLEX ASSEMBLY FACTOR 1"/>
    <property type="match status" value="1"/>
</dbReference>
<evidence type="ECO:0000313" key="5">
    <source>
        <dbReference type="WBParaSite" id="MhA1_Contig88.frz3.gene101"/>
    </source>
</evidence>
<dbReference type="GO" id="GO:0034551">
    <property type="term" value="P:mitochondrial respiratory chain complex III assembly"/>
    <property type="evidence" value="ECO:0007669"/>
    <property type="project" value="TreeGrafter"/>
</dbReference>
<feature type="compositionally biased region" description="Low complexity" evidence="2">
    <location>
        <begin position="48"/>
        <end position="57"/>
    </location>
</feature>
<evidence type="ECO:0000313" key="4">
    <source>
        <dbReference type="Proteomes" id="UP000095281"/>
    </source>
</evidence>
<dbReference type="Proteomes" id="UP000095281">
    <property type="component" value="Unplaced"/>
</dbReference>
<dbReference type="InterPro" id="IPR021150">
    <property type="entry name" value="Ubiq_cyt_c_chap"/>
</dbReference>
<sequence length="206" mass="23923">MNSSLNLLKNLACNSSVFIQTKCAARAAFSVAEESPEPPIEEPPKNQNPPNSNQQNSPNIITLELEQLQNNKNERPVDYFTLSRVRHLIGKISSYNHFDENFRMKDQPLAKLTKRSKFRDLYYDVYMSSLFEYDDGFLGDDKYLAGAVWRSLYLMDDNADIIHIERVVRYIRETLHFLDNFDTEVLLASGIDNWRPADEIVKRVKI</sequence>
<comment type="similarity">
    <text evidence="1">Belongs to the CBP3 family.</text>
</comment>
<keyword evidence="4" id="KW-1185">Reference proteome</keyword>
<name>A0A1I8C134_MELHA</name>
<dbReference type="GO" id="GO:0005739">
    <property type="term" value="C:mitochondrion"/>
    <property type="evidence" value="ECO:0007669"/>
    <property type="project" value="TreeGrafter"/>
</dbReference>
<reference evidence="5" key="1">
    <citation type="submission" date="2016-11" db="UniProtKB">
        <authorList>
            <consortium name="WormBaseParasite"/>
        </authorList>
    </citation>
    <scope>IDENTIFICATION</scope>
</reference>
<dbReference type="InterPro" id="IPR007129">
    <property type="entry name" value="Ubiqinol_cyt_c_chaperone_CPB3"/>
</dbReference>
<dbReference type="PANTHER" id="PTHR12184">
    <property type="entry name" value="UBIQUINOL-CYTOCHROME C REDUCTASE COMPLEX ASSEMBLY FACTOR 1 FAMILY MEMBER"/>
    <property type="match status" value="1"/>
</dbReference>